<dbReference type="InterPro" id="IPR033705">
    <property type="entry name" value="Anticodon_Ia_Val"/>
</dbReference>
<dbReference type="InterPro" id="IPR014729">
    <property type="entry name" value="Rossmann-like_a/b/a_fold"/>
</dbReference>
<dbReference type="InterPro" id="IPR002303">
    <property type="entry name" value="Valyl-tRNA_ligase"/>
</dbReference>
<evidence type="ECO:0000256" key="1">
    <source>
        <dbReference type="ARBA" id="ARBA00004496"/>
    </source>
</evidence>
<evidence type="ECO:0000256" key="13">
    <source>
        <dbReference type="HAMAP-Rule" id="MF_02004"/>
    </source>
</evidence>
<dbReference type="Gene3D" id="3.40.50.620">
    <property type="entry name" value="HUPs"/>
    <property type="match status" value="2"/>
</dbReference>
<dbReference type="InterPro" id="IPR019499">
    <property type="entry name" value="Val-tRNA_synth_tRNA-bd"/>
</dbReference>
<dbReference type="Gene3D" id="1.10.730.10">
    <property type="entry name" value="Isoleucyl-tRNA Synthetase, Domain 1"/>
    <property type="match status" value="1"/>
</dbReference>
<evidence type="ECO:0000256" key="3">
    <source>
        <dbReference type="ARBA" id="ARBA00022490"/>
    </source>
</evidence>
<evidence type="ECO:0000256" key="11">
    <source>
        <dbReference type="ARBA" id="ARBA00055630"/>
    </source>
</evidence>
<evidence type="ECO:0000256" key="12">
    <source>
        <dbReference type="ARBA" id="ARBA00060830"/>
    </source>
</evidence>
<evidence type="ECO:0000313" key="17">
    <source>
        <dbReference type="EMBL" id="MBK1644036.1"/>
    </source>
</evidence>
<name>A0A9X0WGE5_9GAMM</name>
<evidence type="ECO:0000256" key="2">
    <source>
        <dbReference type="ARBA" id="ARBA00011245"/>
    </source>
</evidence>
<dbReference type="InterPro" id="IPR001412">
    <property type="entry name" value="aa-tRNA-synth_I_CS"/>
</dbReference>
<dbReference type="PROSITE" id="PS00178">
    <property type="entry name" value="AA_TRNA_LIGASE_I"/>
    <property type="match status" value="1"/>
</dbReference>
<feature type="short sequence motif" description="'KMSKS' region" evidence="13">
    <location>
        <begin position="553"/>
        <end position="557"/>
    </location>
</feature>
<dbReference type="SUPFAM" id="SSF52374">
    <property type="entry name" value="Nucleotidylyl transferase"/>
    <property type="match status" value="1"/>
</dbReference>
<dbReference type="CDD" id="cd00817">
    <property type="entry name" value="ValRS_core"/>
    <property type="match status" value="1"/>
</dbReference>
<dbReference type="InterPro" id="IPR009008">
    <property type="entry name" value="Val/Leu/Ile-tRNA-synth_edit"/>
</dbReference>
<dbReference type="PRINTS" id="PR00986">
    <property type="entry name" value="TRNASYNTHVAL"/>
</dbReference>
<feature type="short sequence motif" description="'HIGH' region" evidence="13">
    <location>
        <begin position="49"/>
        <end position="59"/>
    </location>
</feature>
<evidence type="ECO:0000259" key="15">
    <source>
        <dbReference type="Pfam" id="PF08264"/>
    </source>
</evidence>
<dbReference type="FunFam" id="3.40.50.620:FF:000073">
    <property type="entry name" value="Valine--tRNA ligase"/>
    <property type="match status" value="1"/>
</dbReference>
<evidence type="ECO:0000256" key="10">
    <source>
        <dbReference type="ARBA" id="ARBA00047552"/>
    </source>
</evidence>
<feature type="domain" description="Aminoacyl-tRNA synthetase class Ia" evidence="14">
    <location>
        <begin position="15"/>
        <end position="630"/>
    </location>
</feature>
<evidence type="ECO:0000259" key="16">
    <source>
        <dbReference type="Pfam" id="PF10458"/>
    </source>
</evidence>
<dbReference type="Proteomes" id="UP001138802">
    <property type="component" value="Unassembled WGS sequence"/>
</dbReference>
<keyword evidence="6 13" id="KW-0067">ATP-binding</keyword>
<dbReference type="PANTHER" id="PTHR11946:SF93">
    <property type="entry name" value="VALINE--TRNA LIGASE, CHLOROPLASTIC_MITOCHONDRIAL 2"/>
    <property type="match status" value="1"/>
</dbReference>
<dbReference type="Gene3D" id="1.10.287.380">
    <property type="entry name" value="Valyl-tRNA synthetase, C-terminal domain"/>
    <property type="match status" value="1"/>
</dbReference>
<keyword evidence="7 13" id="KW-0648">Protein biosynthesis</keyword>
<gene>
    <name evidence="13" type="primary">valS</name>
    <name evidence="17" type="ORF">CKO25_05070</name>
</gene>
<keyword evidence="18" id="KW-1185">Reference proteome</keyword>
<dbReference type="FunFam" id="1.10.730.10:FF:000007">
    <property type="entry name" value="Valine--tRNA ligase"/>
    <property type="match status" value="1"/>
</dbReference>
<evidence type="ECO:0000256" key="6">
    <source>
        <dbReference type="ARBA" id="ARBA00022840"/>
    </source>
</evidence>
<evidence type="ECO:0000256" key="4">
    <source>
        <dbReference type="ARBA" id="ARBA00022598"/>
    </source>
</evidence>
<comment type="domain">
    <text evidence="13">ValRS has two distinct active sites: one for aminoacylation and one for editing. The misactivated threonine is translocated from the active site to the editing site.</text>
</comment>
<evidence type="ECO:0000256" key="8">
    <source>
        <dbReference type="ARBA" id="ARBA00023054"/>
    </source>
</evidence>
<dbReference type="Pfam" id="PF00133">
    <property type="entry name" value="tRNA-synt_1"/>
    <property type="match status" value="1"/>
</dbReference>
<accession>A0A9X0WGE5</accession>
<dbReference type="PANTHER" id="PTHR11946">
    <property type="entry name" value="VALYL-TRNA SYNTHETASES"/>
    <property type="match status" value="1"/>
</dbReference>
<dbReference type="NCBIfam" id="TIGR00422">
    <property type="entry name" value="valS"/>
    <property type="match status" value="1"/>
</dbReference>
<dbReference type="InterPro" id="IPR010978">
    <property type="entry name" value="tRNA-bd_arm"/>
</dbReference>
<dbReference type="Pfam" id="PF08264">
    <property type="entry name" value="Anticodon_1"/>
    <property type="match status" value="1"/>
</dbReference>
<dbReference type="FunFam" id="3.40.50.620:FF:000020">
    <property type="entry name" value="Valine--tRNA ligase, mitochondrial"/>
    <property type="match status" value="1"/>
</dbReference>
<proteinExistence type="inferred from homology"/>
<dbReference type="Gene3D" id="3.90.740.10">
    <property type="entry name" value="Valyl/Leucyl/Isoleucyl-tRNA synthetase, editing domain"/>
    <property type="match status" value="1"/>
</dbReference>
<comment type="similarity">
    <text evidence="12 13">Belongs to the class-I aminoacyl-tRNA synthetase family. ValS type 1 subfamily.</text>
</comment>
<dbReference type="CDD" id="cd07962">
    <property type="entry name" value="Anticodon_Ia_Val"/>
    <property type="match status" value="1"/>
</dbReference>
<dbReference type="InterPro" id="IPR009080">
    <property type="entry name" value="tRNAsynth_Ia_anticodon-bd"/>
</dbReference>
<dbReference type="Pfam" id="PF10458">
    <property type="entry name" value="Val_tRNA-synt_C"/>
    <property type="match status" value="1"/>
</dbReference>
<feature type="coiled-coil region" evidence="13">
    <location>
        <begin position="883"/>
        <end position="945"/>
    </location>
</feature>
<dbReference type="EMBL" id="NRSD01000003">
    <property type="protein sequence ID" value="MBK1644036.1"/>
    <property type="molecule type" value="Genomic_DNA"/>
</dbReference>
<dbReference type="GO" id="GO:0004832">
    <property type="term" value="F:valine-tRNA ligase activity"/>
    <property type="evidence" value="ECO:0007669"/>
    <property type="project" value="UniProtKB-UniRule"/>
</dbReference>
<evidence type="ECO:0000259" key="14">
    <source>
        <dbReference type="Pfam" id="PF00133"/>
    </source>
</evidence>
<dbReference type="GO" id="GO:0006438">
    <property type="term" value="P:valyl-tRNA aminoacylation"/>
    <property type="evidence" value="ECO:0007669"/>
    <property type="project" value="UniProtKB-UniRule"/>
</dbReference>
<comment type="domain">
    <text evidence="13">The C-terminal coiled-coil domain is crucial for aminoacylation activity.</text>
</comment>
<dbReference type="InterPro" id="IPR013155">
    <property type="entry name" value="M/V/L/I-tRNA-synth_anticd-bd"/>
</dbReference>
<evidence type="ECO:0000313" key="18">
    <source>
        <dbReference type="Proteomes" id="UP001138802"/>
    </source>
</evidence>
<comment type="catalytic activity">
    <reaction evidence="10 13">
        <text>tRNA(Val) + L-valine + ATP = L-valyl-tRNA(Val) + AMP + diphosphate</text>
        <dbReference type="Rhea" id="RHEA:10704"/>
        <dbReference type="Rhea" id="RHEA-COMP:9672"/>
        <dbReference type="Rhea" id="RHEA-COMP:9708"/>
        <dbReference type="ChEBI" id="CHEBI:30616"/>
        <dbReference type="ChEBI" id="CHEBI:33019"/>
        <dbReference type="ChEBI" id="CHEBI:57762"/>
        <dbReference type="ChEBI" id="CHEBI:78442"/>
        <dbReference type="ChEBI" id="CHEBI:78537"/>
        <dbReference type="ChEBI" id="CHEBI:456215"/>
        <dbReference type="EC" id="6.1.1.9"/>
    </reaction>
</comment>
<dbReference type="RefSeq" id="WP_200386832.1">
    <property type="nucleotide sequence ID" value="NZ_NRSD01000003.1"/>
</dbReference>
<protein>
    <recommendedName>
        <fullName evidence="13">Valine--tRNA ligase</fullName>
        <ecNumber evidence="13">6.1.1.9</ecNumber>
    </recommendedName>
    <alternativeName>
        <fullName evidence="13">Valyl-tRNA synthetase</fullName>
        <shortName evidence="13">ValRS</shortName>
    </alternativeName>
</protein>
<dbReference type="GO" id="GO:0002161">
    <property type="term" value="F:aminoacyl-tRNA deacylase activity"/>
    <property type="evidence" value="ECO:0007669"/>
    <property type="project" value="InterPro"/>
</dbReference>
<keyword evidence="9 13" id="KW-0030">Aminoacyl-tRNA synthetase</keyword>
<dbReference type="HAMAP" id="MF_02004">
    <property type="entry name" value="Val_tRNA_synth_type1"/>
    <property type="match status" value="1"/>
</dbReference>
<dbReference type="InterPro" id="IPR037118">
    <property type="entry name" value="Val-tRNA_synth_C_sf"/>
</dbReference>
<evidence type="ECO:0000256" key="9">
    <source>
        <dbReference type="ARBA" id="ARBA00023146"/>
    </source>
</evidence>
<feature type="domain" description="Valyl-tRNA synthetase tRNA-binding arm" evidence="16">
    <location>
        <begin position="887"/>
        <end position="949"/>
    </location>
</feature>
<evidence type="ECO:0000256" key="7">
    <source>
        <dbReference type="ARBA" id="ARBA00022917"/>
    </source>
</evidence>
<comment type="caution">
    <text evidence="17">The sequence shown here is derived from an EMBL/GenBank/DDBJ whole genome shotgun (WGS) entry which is preliminary data.</text>
</comment>
<dbReference type="GO" id="GO:0005524">
    <property type="term" value="F:ATP binding"/>
    <property type="evidence" value="ECO:0007669"/>
    <property type="project" value="UniProtKB-UniRule"/>
</dbReference>
<keyword evidence="5 13" id="KW-0547">Nucleotide-binding</keyword>
<dbReference type="SUPFAM" id="SSF47323">
    <property type="entry name" value="Anticodon-binding domain of a subclass of class I aminoacyl-tRNA synthetases"/>
    <property type="match status" value="1"/>
</dbReference>
<keyword evidence="4 13" id="KW-0436">Ligase</keyword>
<organism evidence="17 18">
    <name type="scientific">Thiocapsa imhoffii</name>
    <dbReference type="NCBI Taxonomy" id="382777"/>
    <lineage>
        <taxon>Bacteria</taxon>
        <taxon>Pseudomonadati</taxon>
        <taxon>Pseudomonadota</taxon>
        <taxon>Gammaproteobacteria</taxon>
        <taxon>Chromatiales</taxon>
        <taxon>Chromatiaceae</taxon>
        <taxon>Thiocapsa</taxon>
    </lineage>
</organism>
<keyword evidence="3 13" id="KW-0963">Cytoplasm</keyword>
<dbReference type="InterPro" id="IPR002300">
    <property type="entry name" value="aa-tRNA-synth_Ia"/>
</dbReference>
<feature type="domain" description="Methionyl/Valyl/Leucyl/Isoleucyl-tRNA synthetase anticodon-binding" evidence="15">
    <location>
        <begin position="673"/>
        <end position="827"/>
    </location>
</feature>
<dbReference type="AlphaFoldDB" id="A0A9X0WGE5"/>
<evidence type="ECO:0000256" key="5">
    <source>
        <dbReference type="ARBA" id="ARBA00022741"/>
    </source>
</evidence>
<comment type="subunit">
    <text evidence="2 13">Monomer.</text>
</comment>
<feature type="binding site" evidence="13">
    <location>
        <position position="556"/>
    </location>
    <ligand>
        <name>ATP</name>
        <dbReference type="ChEBI" id="CHEBI:30616"/>
    </ligand>
</feature>
<comment type="function">
    <text evidence="11 13">Catalyzes the attachment of valine to tRNA(Val). As ValRS can inadvertently accommodate and process structurally similar amino acids such as threonine, to avoid such errors, it has a 'posttransfer' editing activity that hydrolyzes mischarged Thr-tRNA(Val) in a tRNA-dependent manner.</text>
</comment>
<comment type="subcellular location">
    <subcellularLocation>
        <location evidence="1 13">Cytoplasm</location>
    </subcellularLocation>
</comment>
<keyword evidence="8 13" id="KW-0175">Coiled coil</keyword>
<dbReference type="EC" id="6.1.1.9" evidence="13"/>
<dbReference type="SUPFAM" id="SSF50677">
    <property type="entry name" value="ValRS/IleRS/LeuRS editing domain"/>
    <property type="match status" value="1"/>
</dbReference>
<dbReference type="GO" id="GO:0005829">
    <property type="term" value="C:cytosol"/>
    <property type="evidence" value="ECO:0007669"/>
    <property type="project" value="TreeGrafter"/>
</dbReference>
<sequence length="952" mass="107190">MLDKNYDPRALETNWYRRWEDQGYFEPSEPSHAEATARQGAYCIMIPPPNVTGSLHMGHGFNNTIMDTMVRYHRMKGDRTLWQPGTDHAGIATQMVVERRLEAAGQTRHDLGRDAFIEQVWEWKQESGGHITRQLRRLGSSLDWQHERFTMDEGLSNAVREVFVRLFEEGLIYRGKRLVNWDPALHTAVSDLEVLSEEESGHMWDIRYPLALPPGATGPAHLVVSTTRPETLLGDCAVAVNPEDERYRHLIGEFVELPLTGRRIPIIADEHADPEFGTGCVKITPAHDFNDHQVWLRHRDETAIAEQPHGGLINILTPDAAIRANQPEEGTLLPTVYVGLDRYEARKRIVADLDALGLLAAVKEHRLQQPRGDRSGAVIEPYLTDQWYVRVTPLAAPAIAAVEDGHIRFVPDNWKNTYYDWMRNIQDWCISRQIWWGHRIPAWYDVEGNVYVGRSEDEVRTRHGFGSEVVLRQDSDVLDTWFSSALWPFSTLGWPERTDRLNAFYPTSVLVTGFDIIFFWVARMIMMGLKFMGDVPFRDIYIHGLVRDAHGDKMSKSKGNVLDPIDLIDGIELEALVTKRTQGMMQPHLAEKIAKQTRKDFPDGIPGFGTDALRFTFAALATTGRDIKFDLGRIEGYRNFCNKLWNASRYVLMNTEDQDCGQQGGELELSAADRWIRARLNGTTATVTEAIEGYRFDLAAQAIYDFTWNAFCDWYLELSKPVLTGMSASEAARRGTRRTLVETLETLLRLAHPIMPFITEEIWQKVAPLAGVQGETIMLAPYPVAAAGADDPAAVAEIEWVQQVILGVRRIKGEMNIAPGKPLPVLIANASAQDQTWLAVARPYLDFLARIESVTLLADEASAPESAIALVGAMKILIPMAGLIDKDAELKRLDKEIGRLTDEIARIDQKLANPNFVDKAPAAVVEKERARLAEQSTAIGNLQAQREKIAAL</sequence>
<dbReference type="SUPFAM" id="SSF46589">
    <property type="entry name" value="tRNA-binding arm"/>
    <property type="match status" value="1"/>
</dbReference>
<reference evidence="17 18" key="1">
    <citation type="journal article" date="2020" name="Microorganisms">
        <title>Osmotic Adaptation and Compatible Solute Biosynthesis of Phototrophic Bacteria as Revealed from Genome Analyses.</title>
        <authorList>
            <person name="Imhoff J.F."/>
            <person name="Rahn T."/>
            <person name="Kunzel S."/>
            <person name="Keller A."/>
            <person name="Neulinger S.C."/>
        </authorList>
    </citation>
    <scope>NUCLEOTIDE SEQUENCE [LARGE SCALE GENOMIC DNA]</scope>
    <source>
        <strain evidence="17 18">DSM 21303</strain>
    </source>
</reference>
<dbReference type="FunFam" id="1.10.287.380:FF:000001">
    <property type="entry name" value="Valine--tRNA ligase"/>
    <property type="match status" value="1"/>
</dbReference>
<dbReference type="NCBIfam" id="NF004349">
    <property type="entry name" value="PRK05729.1"/>
    <property type="match status" value="1"/>
</dbReference>